<sequence length="174" mass="18060">MPLIFASLSSIMVCSEGQHICPILKLLKRVASSVLVGDTFSMPTLGLPAADGGQQASIKRSLSTVAAGWLGSARLYRADGCATTAQFDLLISEPGEQQPAPFTEEGAELTSKVFAEQQLLLDCAVVVLHIVAAGAQQPVGAAGSNTSTAASLFGVCSSPQQLFIKALSTIYCEE</sequence>
<reference evidence="1 2" key="1">
    <citation type="journal article" date="2020" name="Front. Microbiol.">
        <title>Genetic Organization of the aprX-lipA2 Operon Affects the Proteolytic Potential of Pseudomonas Species in Milk.</title>
        <authorList>
            <person name="Maier C."/>
            <person name="Huptas C."/>
            <person name="von Neubeck M."/>
            <person name="Scherer S."/>
            <person name="Wenning M."/>
            <person name="Lucking G."/>
        </authorList>
    </citation>
    <scope>NUCLEOTIDE SEQUENCE [LARGE SCALE GENOMIC DNA]</scope>
    <source>
        <strain evidence="1 2">WS 5114</strain>
    </source>
</reference>
<accession>A0AB36D336</accession>
<name>A0AB36D336_9PSED</name>
<comment type="caution">
    <text evidence="1">The sequence shown here is derived from an EMBL/GenBank/DDBJ whole genome shotgun (WGS) entry which is preliminary data.</text>
</comment>
<evidence type="ECO:0000313" key="1">
    <source>
        <dbReference type="EMBL" id="NMZ82913.1"/>
    </source>
</evidence>
<protein>
    <submittedName>
        <fullName evidence="1">Uncharacterized protein</fullName>
    </submittedName>
</protein>
<proteinExistence type="predicted"/>
<gene>
    <name evidence="1" type="ORF">HBO26_26825</name>
</gene>
<dbReference type="Proteomes" id="UP000548707">
    <property type="component" value="Unassembled WGS sequence"/>
</dbReference>
<dbReference type="RefSeq" id="WP_262382787.1">
    <property type="nucleotide sequence ID" value="NZ_JAAQXV010000011.1"/>
</dbReference>
<dbReference type="AlphaFoldDB" id="A0AB36D336"/>
<organism evidence="1 2">
    <name type="scientific">Pseudomonas mandelii</name>
    <dbReference type="NCBI Taxonomy" id="75612"/>
    <lineage>
        <taxon>Bacteria</taxon>
        <taxon>Pseudomonadati</taxon>
        <taxon>Pseudomonadota</taxon>
        <taxon>Gammaproteobacteria</taxon>
        <taxon>Pseudomonadales</taxon>
        <taxon>Pseudomonadaceae</taxon>
        <taxon>Pseudomonas</taxon>
    </lineage>
</organism>
<dbReference type="EMBL" id="JAAQXV010000011">
    <property type="protein sequence ID" value="NMZ82913.1"/>
    <property type="molecule type" value="Genomic_DNA"/>
</dbReference>
<evidence type="ECO:0000313" key="2">
    <source>
        <dbReference type="Proteomes" id="UP000548707"/>
    </source>
</evidence>